<evidence type="ECO:0000256" key="2">
    <source>
        <dbReference type="SAM" id="MobiDB-lite"/>
    </source>
</evidence>
<feature type="domain" description="C2H2-type" evidence="3">
    <location>
        <begin position="3"/>
        <end position="28"/>
    </location>
</feature>
<feature type="region of interest" description="Disordered" evidence="2">
    <location>
        <begin position="35"/>
        <end position="63"/>
    </location>
</feature>
<evidence type="ECO:0000259" key="4">
    <source>
        <dbReference type="PROSITE" id="PS50966"/>
    </source>
</evidence>
<dbReference type="InterPro" id="IPR018289">
    <property type="entry name" value="MULE_transposase_dom"/>
</dbReference>
<feature type="compositionally biased region" description="Polar residues" evidence="2">
    <location>
        <begin position="35"/>
        <end position="52"/>
    </location>
</feature>
<dbReference type="SMART" id="SM00355">
    <property type="entry name" value="ZnF_C2H2"/>
    <property type="match status" value="2"/>
</dbReference>
<feature type="compositionally biased region" description="Basic residues" evidence="2">
    <location>
        <begin position="846"/>
        <end position="856"/>
    </location>
</feature>
<dbReference type="WBParaSite" id="PSAMB.scaffold2729size21598.g18966.t1">
    <property type="protein sequence ID" value="PSAMB.scaffold2729size21598.g18966.t1"/>
    <property type="gene ID" value="PSAMB.scaffold2729size21598.g18966"/>
</dbReference>
<evidence type="ECO:0000313" key="6">
    <source>
        <dbReference type="WBParaSite" id="PSAMB.scaffold2729size21598.g18966.t1"/>
    </source>
</evidence>
<dbReference type="Proteomes" id="UP000887566">
    <property type="component" value="Unplaced"/>
</dbReference>
<proteinExistence type="predicted"/>
<reference evidence="6" key="1">
    <citation type="submission" date="2022-11" db="UniProtKB">
        <authorList>
            <consortium name="WormBaseParasite"/>
        </authorList>
    </citation>
    <scope>IDENTIFICATION</scope>
</reference>
<evidence type="ECO:0000313" key="5">
    <source>
        <dbReference type="Proteomes" id="UP000887566"/>
    </source>
</evidence>
<organism evidence="5 6">
    <name type="scientific">Plectus sambesii</name>
    <dbReference type="NCBI Taxonomy" id="2011161"/>
    <lineage>
        <taxon>Eukaryota</taxon>
        <taxon>Metazoa</taxon>
        <taxon>Ecdysozoa</taxon>
        <taxon>Nematoda</taxon>
        <taxon>Chromadorea</taxon>
        <taxon>Plectida</taxon>
        <taxon>Plectina</taxon>
        <taxon>Plectoidea</taxon>
        <taxon>Plectidae</taxon>
        <taxon>Plectus</taxon>
    </lineage>
</organism>
<feature type="domain" description="SWIM-type" evidence="4">
    <location>
        <begin position="619"/>
        <end position="651"/>
    </location>
</feature>
<dbReference type="PANTHER" id="PTHR33936">
    <property type="entry name" value="PROTEIN CBG17840"/>
    <property type="match status" value="1"/>
</dbReference>
<feature type="region of interest" description="Disordered" evidence="2">
    <location>
        <begin position="782"/>
        <end position="856"/>
    </location>
</feature>
<keyword evidence="5" id="KW-1185">Reference proteome</keyword>
<evidence type="ECO:0000256" key="1">
    <source>
        <dbReference type="PROSITE-ProRule" id="PRU00042"/>
    </source>
</evidence>
<dbReference type="Gene3D" id="3.30.160.60">
    <property type="entry name" value="Classic Zinc Finger"/>
    <property type="match status" value="1"/>
</dbReference>
<protein>
    <submittedName>
        <fullName evidence="6">C2H2-type domain-containing protein</fullName>
    </submittedName>
</protein>
<dbReference type="InterPro" id="IPR052797">
    <property type="entry name" value="RegFact_GeneExpr_CellDeath"/>
</dbReference>
<dbReference type="PANTHER" id="PTHR33936:SF25">
    <property type="entry name" value="C2H2-TYPE DOMAIN-CONTAINING PROTEIN"/>
    <property type="match status" value="1"/>
</dbReference>
<sequence length="856" mass="98513">MDFVCPHPSCSKDFANASGLSRHKREVHPELVRTYTSSRASVTSDESSQLRNVRSRPPQEKRTRTVCGECNAELPQQKDLLQHLKEVHQRTDITVEMGQFNSVQAFDKWRNNVERTNTVRFVADTQAQKTKQDWSTQYFYCSRSHSSDRQGSGRRAQRVTIKSGFRCSSFITAKHFQDGHVEAKFCLQHSGHAIEPAKLPLDLEARELIASYIRENQTNQWITDKLNKLYEDANDRNFFINRKDIGNVRQKYQLHPGRLHEDDMQSVEEWIRRDKAAPDSNEWENLFAYRRASDPSGRDFRLGLMTEGQRDILRKYAHKGVAVDGTHNTTKYGFKLITLLVLDDRQTGRPVAHFFCPEETTDDLHEFFVHIKERYGRPVTTSVFMSDDASQMWTAWERAMGKEATADTRKLLCSWHVLKNWHENARLKIKDKEVQVEALTMIDMLTRISNKEQFRRSLEECEQYLIEKEQTDFLNYFRNHYTAEADRLVQWAPSERTDSPFNTNMALERFHRHLKQNYLLKSENRRMDFTIFALVQAASMTCRASLVQVGRNEVGFRQKVTHSRHRRAEEKYKDKLDVVRKVPDHPFWMVQSRTNENKFYAVEFIKECACDVNVKCRCCKVCFDEFQCDCPDAVKSGISCAHIHAVQMKIDKEPSTNPRARLTASSSASSLQNEVRSEVTDEAAVETAYETAEEATTEEATAEVVTGAAFEAASQPISEDADEAATEAVQAPNWRRDCTAMLQLLQGRVALMSNEEGIQFMAALQALADRTVPVLPARVSLHPRPDASSAHALPQRLSTRTEKLRKRKAEKSRKTCRPSEVSTRAAPSDSEVDPDDDEFVPIKQKSLLHSRQNLRK</sequence>
<dbReference type="AlphaFoldDB" id="A0A914VY71"/>
<dbReference type="Pfam" id="PF10551">
    <property type="entry name" value="MULE"/>
    <property type="match status" value="1"/>
</dbReference>
<feature type="region of interest" description="Disordered" evidence="2">
    <location>
        <begin position="653"/>
        <end position="676"/>
    </location>
</feature>
<dbReference type="InterPro" id="IPR013087">
    <property type="entry name" value="Znf_C2H2_type"/>
</dbReference>
<feature type="compositionally biased region" description="Acidic residues" evidence="2">
    <location>
        <begin position="830"/>
        <end position="839"/>
    </location>
</feature>
<accession>A0A914VY71</accession>
<dbReference type="PROSITE" id="PS50157">
    <property type="entry name" value="ZINC_FINGER_C2H2_2"/>
    <property type="match status" value="1"/>
</dbReference>
<dbReference type="InterPro" id="IPR007527">
    <property type="entry name" value="Znf_SWIM"/>
</dbReference>
<name>A0A914VY71_9BILA</name>
<dbReference type="GO" id="GO:0008270">
    <property type="term" value="F:zinc ion binding"/>
    <property type="evidence" value="ECO:0007669"/>
    <property type="project" value="UniProtKB-KW"/>
</dbReference>
<dbReference type="PROSITE" id="PS00028">
    <property type="entry name" value="ZINC_FINGER_C2H2_1"/>
    <property type="match status" value="2"/>
</dbReference>
<evidence type="ECO:0000259" key="3">
    <source>
        <dbReference type="PROSITE" id="PS50157"/>
    </source>
</evidence>
<keyword evidence="1" id="KW-0862">Zinc</keyword>
<keyword evidence="1" id="KW-0479">Metal-binding</keyword>
<feature type="compositionally biased region" description="Basic residues" evidence="2">
    <location>
        <begin position="803"/>
        <end position="816"/>
    </location>
</feature>
<dbReference type="PROSITE" id="PS50966">
    <property type="entry name" value="ZF_SWIM"/>
    <property type="match status" value="1"/>
</dbReference>
<keyword evidence="1" id="KW-0863">Zinc-finger</keyword>